<accession>A0A4R6SBT6</accession>
<dbReference type="Gene3D" id="3.30.1310.10">
    <property type="entry name" value="Nucleoid-associated protein YbaB-like domain"/>
    <property type="match status" value="1"/>
</dbReference>
<dbReference type="RefSeq" id="WP_133850640.1">
    <property type="nucleotide sequence ID" value="NZ_SNXZ01000003.1"/>
</dbReference>
<sequence>MTEPRRWTTEELMAAAEQRLQVTDHLADRVAEIRGWAENDPGSIRTTVDVHGALQDLELSESALSLGGDELGREIVRLAARAQQEALRQSVAEMGTALGDAGALESLKEMGLEQDEDAPVLPYIPGQDPNAHRWNVIEDR</sequence>
<protein>
    <recommendedName>
        <fullName evidence="3">YbaB/EbfC DNA-binding family protein</fullName>
    </recommendedName>
</protein>
<reference evidence="1 2" key="1">
    <citation type="submission" date="2019-03" db="EMBL/GenBank/DDBJ databases">
        <title>Genomic Encyclopedia of Type Strains, Phase IV (KMG-IV): sequencing the most valuable type-strain genomes for metagenomic binning, comparative biology and taxonomic classification.</title>
        <authorList>
            <person name="Goeker M."/>
        </authorList>
    </citation>
    <scope>NUCLEOTIDE SEQUENCE [LARGE SCALE GENOMIC DNA]</scope>
    <source>
        <strain evidence="1 2">DSM 45361</strain>
    </source>
</reference>
<dbReference type="EMBL" id="SNXZ01000003">
    <property type="protein sequence ID" value="TDP97432.1"/>
    <property type="molecule type" value="Genomic_DNA"/>
</dbReference>
<dbReference type="InterPro" id="IPR036894">
    <property type="entry name" value="YbaB-like_sf"/>
</dbReference>
<evidence type="ECO:0000313" key="2">
    <source>
        <dbReference type="Proteomes" id="UP000295444"/>
    </source>
</evidence>
<organism evidence="1 2">
    <name type="scientific">Labedaea rhizosphaerae</name>
    <dbReference type="NCBI Taxonomy" id="598644"/>
    <lineage>
        <taxon>Bacteria</taxon>
        <taxon>Bacillati</taxon>
        <taxon>Actinomycetota</taxon>
        <taxon>Actinomycetes</taxon>
        <taxon>Pseudonocardiales</taxon>
        <taxon>Pseudonocardiaceae</taxon>
        <taxon>Labedaea</taxon>
    </lineage>
</organism>
<name>A0A4R6SBT6_LABRH</name>
<gene>
    <name evidence="1" type="ORF">EV186_103396</name>
</gene>
<dbReference type="AlphaFoldDB" id="A0A4R6SBT6"/>
<dbReference type="Proteomes" id="UP000295444">
    <property type="component" value="Unassembled WGS sequence"/>
</dbReference>
<keyword evidence="2" id="KW-1185">Reference proteome</keyword>
<evidence type="ECO:0008006" key="3">
    <source>
        <dbReference type="Google" id="ProtNLM"/>
    </source>
</evidence>
<evidence type="ECO:0000313" key="1">
    <source>
        <dbReference type="EMBL" id="TDP97432.1"/>
    </source>
</evidence>
<proteinExistence type="predicted"/>
<comment type="caution">
    <text evidence="1">The sequence shown here is derived from an EMBL/GenBank/DDBJ whole genome shotgun (WGS) entry which is preliminary data.</text>
</comment>
<dbReference type="OrthoDB" id="3625828at2"/>